<feature type="compositionally biased region" description="Basic and acidic residues" evidence="1">
    <location>
        <begin position="76"/>
        <end position="107"/>
    </location>
</feature>
<dbReference type="OrthoDB" id="10250354at2759"/>
<dbReference type="EMBL" id="ML994632">
    <property type="protein sequence ID" value="KAF2185818.1"/>
    <property type="molecule type" value="Genomic_DNA"/>
</dbReference>
<evidence type="ECO:0000256" key="1">
    <source>
        <dbReference type="SAM" id="MobiDB-lite"/>
    </source>
</evidence>
<proteinExistence type="predicted"/>
<organism evidence="2 3">
    <name type="scientific">Zopfia rhizophila CBS 207.26</name>
    <dbReference type="NCBI Taxonomy" id="1314779"/>
    <lineage>
        <taxon>Eukaryota</taxon>
        <taxon>Fungi</taxon>
        <taxon>Dikarya</taxon>
        <taxon>Ascomycota</taxon>
        <taxon>Pezizomycotina</taxon>
        <taxon>Dothideomycetes</taxon>
        <taxon>Dothideomycetes incertae sedis</taxon>
        <taxon>Zopfiaceae</taxon>
        <taxon>Zopfia</taxon>
    </lineage>
</organism>
<dbReference type="Proteomes" id="UP000800200">
    <property type="component" value="Unassembled WGS sequence"/>
</dbReference>
<feature type="compositionally biased region" description="Basic residues" evidence="1">
    <location>
        <begin position="62"/>
        <end position="75"/>
    </location>
</feature>
<evidence type="ECO:0000313" key="2">
    <source>
        <dbReference type="EMBL" id="KAF2185818.1"/>
    </source>
</evidence>
<gene>
    <name evidence="2" type="ORF">K469DRAFT_687657</name>
</gene>
<name>A0A6A6E5M6_9PEZI</name>
<keyword evidence="3" id="KW-1185">Reference proteome</keyword>
<dbReference type="AlphaFoldDB" id="A0A6A6E5M6"/>
<reference evidence="2" key="1">
    <citation type="journal article" date="2020" name="Stud. Mycol.">
        <title>101 Dothideomycetes genomes: a test case for predicting lifestyles and emergence of pathogens.</title>
        <authorList>
            <person name="Haridas S."/>
            <person name="Albert R."/>
            <person name="Binder M."/>
            <person name="Bloem J."/>
            <person name="Labutti K."/>
            <person name="Salamov A."/>
            <person name="Andreopoulos B."/>
            <person name="Baker S."/>
            <person name="Barry K."/>
            <person name="Bills G."/>
            <person name="Bluhm B."/>
            <person name="Cannon C."/>
            <person name="Castanera R."/>
            <person name="Culley D."/>
            <person name="Daum C."/>
            <person name="Ezra D."/>
            <person name="Gonzalez J."/>
            <person name="Henrissat B."/>
            <person name="Kuo A."/>
            <person name="Liang C."/>
            <person name="Lipzen A."/>
            <person name="Lutzoni F."/>
            <person name="Magnuson J."/>
            <person name="Mondo S."/>
            <person name="Nolan M."/>
            <person name="Ohm R."/>
            <person name="Pangilinan J."/>
            <person name="Park H.-J."/>
            <person name="Ramirez L."/>
            <person name="Alfaro M."/>
            <person name="Sun H."/>
            <person name="Tritt A."/>
            <person name="Yoshinaga Y."/>
            <person name="Zwiers L.-H."/>
            <person name="Turgeon B."/>
            <person name="Goodwin S."/>
            <person name="Spatafora J."/>
            <person name="Crous P."/>
            <person name="Grigoriev I."/>
        </authorList>
    </citation>
    <scope>NUCLEOTIDE SEQUENCE</scope>
    <source>
        <strain evidence="2">CBS 207.26</strain>
    </source>
</reference>
<protein>
    <submittedName>
        <fullName evidence="2">Uncharacterized protein</fullName>
    </submittedName>
</protein>
<sequence length="107" mass="12747">MFQEIKWAHYSLAKKHHLDKQGPGTCPDAHEFRKSAQDTTYITCSYEKNKSNIAYEREKKAAEKKKTRKRTKKKQLARDKKEREKLKKLKETLAKERLQEAAQRARE</sequence>
<evidence type="ECO:0000313" key="3">
    <source>
        <dbReference type="Proteomes" id="UP000800200"/>
    </source>
</evidence>
<accession>A0A6A6E5M6</accession>
<feature type="region of interest" description="Disordered" evidence="1">
    <location>
        <begin position="57"/>
        <end position="107"/>
    </location>
</feature>